<evidence type="ECO:0000313" key="2">
    <source>
        <dbReference type="RefSeq" id="XP_010484790.1"/>
    </source>
</evidence>
<dbReference type="PANTHER" id="PTHR11697">
    <property type="entry name" value="GENERAL TRANSCRIPTION FACTOR 2-RELATED ZINC FINGER PROTEIN"/>
    <property type="match status" value="1"/>
</dbReference>
<evidence type="ECO:0000313" key="1">
    <source>
        <dbReference type="Proteomes" id="UP000694864"/>
    </source>
</evidence>
<keyword evidence="1" id="KW-1185">Reference proteome</keyword>
<reference evidence="2" key="2">
    <citation type="submission" date="2025-08" db="UniProtKB">
        <authorList>
            <consortium name="RefSeq"/>
        </authorList>
    </citation>
    <scope>IDENTIFICATION</scope>
    <source>
        <tissue evidence="2">Leaf</tissue>
    </source>
</reference>
<dbReference type="PANTHER" id="PTHR11697:SF230">
    <property type="entry name" value="ZINC FINGER, MYM DOMAIN CONTAINING 1"/>
    <property type="match status" value="1"/>
</dbReference>
<accession>A0ABM0XEL6</accession>
<dbReference type="InterPro" id="IPR055298">
    <property type="entry name" value="AtLOH3-like"/>
</dbReference>
<proteinExistence type="predicted"/>
<dbReference type="Proteomes" id="UP000694864">
    <property type="component" value="Chromosome 18"/>
</dbReference>
<gene>
    <name evidence="2" type="primary">LOC104763070</name>
</gene>
<protein>
    <submittedName>
        <fullName evidence="2">Uncharacterized protein LOC104763070</fullName>
    </submittedName>
</protein>
<organism evidence="1 2">
    <name type="scientific">Camelina sativa</name>
    <name type="common">False flax</name>
    <name type="synonym">Myagrum sativum</name>
    <dbReference type="NCBI Taxonomy" id="90675"/>
    <lineage>
        <taxon>Eukaryota</taxon>
        <taxon>Viridiplantae</taxon>
        <taxon>Streptophyta</taxon>
        <taxon>Embryophyta</taxon>
        <taxon>Tracheophyta</taxon>
        <taxon>Spermatophyta</taxon>
        <taxon>Magnoliopsida</taxon>
        <taxon>eudicotyledons</taxon>
        <taxon>Gunneridae</taxon>
        <taxon>Pentapetalae</taxon>
        <taxon>rosids</taxon>
        <taxon>malvids</taxon>
        <taxon>Brassicales</taxon>
        <taxon>Brassicaceae</taxon>
        <taxon>Camelineae</taxon>
        <taxon>Camelina</taxon>
    </lineage>
</organism>
<name>A0ABM0XEL6_CAMSA</name>
<dbReference type="GeneID" id="104763070"/>
<sequence length="164" mass="19108">MALQQRDQDILNAMSMVKSTKGQLQNLRDDGWDAFMEKVLSFSEKNNTEMLNMAGNFVNSRMPRKITNKSNLHHYKVNCFYTVLDMQLLEFNDRFNEQDDRFTTLKSLRDLAQVMVETRKHLSHLLIYRLVKLSLILPVATSSNKRCFSAMNIVKTTARNRIGD</sequence>
<reference evidence="1" key="1">
    <citation type="journal article" date="2014" name="Nat. Commun.">
        <title>The emerging biofuel crop Camelina sativa retains a highly undifferentiated hexaploid genome structure.</title>
        <authorList>
            <person name="Kagale S."/>
            <person name="Koh C."/>
            <person name="Nixon J."/>
            <person name="Bollina V."/>
            <person name="Clarke W.E."/>
            <person name="Tuteja R."/>
            <person name="Spillane C."/>
            <person name="Robinson S.J."/>
            <person name="Links M.G."/>
            <person name="Clarke C."/>
            <person name="Higgins E.E."/>
            <person name="Huebert T."/>
            <person name="Sharpe A.G."/>
            <person name="Parkin I.A."/>
        </authorList>
    </citation>
    <scope>NUCLEOTIDE SEQUENCE [LARGE SCALE GENOMIC DNA]</scope>
    <source>
        <strain evidence="1">cv. DH55</strain>
    </source>
</reference>
<dbReference type="RefSeq" id="XP_010484790.1">
    <property type="nucleotide sequence ID" value="XM_010486488.1"/>
</dbReference>